<sequence length="35" mass="4071">MQIGLDREIIKNLTRIVESLSPLSEMLREQTELIT</sequence>
<keyword evidence="2" id="KW-1185">Reference proteome</keyword>
<dbReference type="EMBL" id="FOJS01000014">
    <property type="protein sequence ID" value="SFA47187.1"/>
    <property type="molecule type" value="Genomic_DNA"/>
</dbReference>
<dbReference type="STRING" id="186116.SAMN05192569_101410"/>
<name>A0A1I0T676_9BACL</name>
<gene>
    <name evidence="1" type="ORF">SAMN05192569_101410</name>
</gene>
<accession>A0A1I0T676</accession>
<organism evidence="1 2">
    <name type="scientific">Parageobacillus thermantarcticus</name>
    <dbReference type="NCBI Taxonomy" id="186116"/>
    <lineage>
        <taxon>Bacteria</taxon>
        <taxon>Bacillati</taxon>
        <taxon>Bacillota</taxon>
        <taxon>Bacilli</taxon>
        <taxon>Bacillales</taxon>
        <taxon>Anoxybacillaceae</taxon>
        <taxon>Parageobacillus</taxon>
    </lineage>
</organism>
<evidence type="ECO:0000313" key="1">
    <source>
        <dbReference type="EMBL" id="SFA47187.1"/>
    </source>
</evidence>
<protein>
    <submittedName>
        <fullName evidence="1">Uncharacterized protein</fullName>
    </submittedName>
</protein>
<dbReference type="Proteomes" id="UP000198650">
    <property type="component" value="Unassembled WGS sequence"/>
</dbReference>
<proteinExistence type="predicted"/>
<evidence type="ECO:0000313" key="2">
    <source>
        <dbReference type="Proteomes" id="UP000198650"/>
    </source>
</evidence>
<dbReference type="AlphaFoldDB" id="A0A1I0T676"/>
<reference evidence="2" key="1">
    <citation type="submission" date="2016-10" db="EMBL/GenBank/DDBJ databases">
        <authorList>
            <person name="Varghese N."/>
            <person name="Submissions S."/>
        </authorList>
    </citation>
    <scope>NUCLEOTIDE SEQUENCE [LARGE SCALE GENOMIC DNA]</scope>
    <source>
        <strain evidence="2">M1</strain>
    </source>
</reference>